<dbReference type="RefSeq" id="WP_380746768.1">
    <property type="nucleotide sequence ID" value="NZ_JBHSRF010000003.1"/>
</dbReference>
<evidence type="ECO:0000259" key="1">
    <source>
        <dbReference type="PROSITE" id="PS51725"/>
    </source>
</evidence>
<dbReference type="EC" id="1.-.-.-" evidence="2"/>
<keyword evidence="2" id="KW-0503">Monooxygenase</keyword>
<dbReference type="Proteomes" id="UP001596137">
    <property type="component" value="Unassembled WGS sequence"/>
</dbReference>
<dbReference type="InterPro" id="IPR011008">
    <property type="entry name" value="Dimeric_a/b-barrel"/>
</dbReference>
<dbReference type="Gene3D" id="3.30.70.100">
    <property type="match status" value="1"/>
</dbReference>
<comment type="caution">
    <text evidence="2">The sequence shown here is derived from an EMBL/GenBank/DDBJ whole genome shotgun (WGS) entry which is preliminary data.</text>
</comment>
<dbReference type="GO" id="GO:0004497">
    <property type="term" value="F:monooxygenase activity"/>
    <property type="evidence" value="ECO:0007669"/>
    <property type="project" value="UniProtKB-KW"/>
</dbReference>
<evidence type="ECO:0000313" key="2">
    <source>
        <dbReference type="EMBL" id="MFC6080069.1"/>
    </source>
</evidence>
<sequence length="94" mass="10319">MIIVSGKLYVDAGERGVYLESCRPVVEQARVAAGCLDFALSADPLDPSRINVYERWESDEALEQFRGAGVEAEQAARILDADVMRYRVSGVEAP</sequence>
<keyword evidence="2" id="KW-0560">Oxidoreductase</keyword>
<accession>A0ABW1NBN9</accession>
<gene>
    <name evidence="2" type="ORF">ACFP1K_02790</name>
</gene>
<keyword evidence="3" id="KW-1185">Reference proteome</keyword>
<organism evidence="2 3">
    <name type="scientific">Sphaerisporangium aureirubrum</name>
    <dbReference type="NCBI Taxonomy" id="1544736"/>
    <lineage>
        <taxon>Bacteria</taxon>
        <taxon>Bacillati</taxon>
        <taxon>Actinomycetota</taxon>
        <taxon>Actinomycetes</taxon>
        <taxon>Streptosporangiales</taxon>
        <taxon>Streptosporangiaceae</taxon>
        <taxon>Sphaerisporangium</taxon>
    </lineage>
</organism>
<proteinExistence type="predicted"/>
<dbReference type="PROSITE" id="PS51725">
    <property type="entry name" value="ABM"/>
    <property type="match status" value="1"/>
</dbReference>
<name>A0ABW1NBN9_9ACTN</name>
<dbReference type="InterPro" id="IPR007138">
    <property type="entry name" value="ABM_dom"/>
</dbReference>
<feature type="domain" description="ABM" evidence="1">
    <location>
        <begin position="2"/>
        <end position="92"/>
    </location>
</feature>
<protein>
    <submittedName>
        <fullName evidence="2">Quinol monooxygenase</fullName>
        <ecNumber evidence="2">1.-.-.-</ecNumber>
    </submittedName>
</protein>
<dbReference type="EMBL" id="JBHSRF010000003">
    <property type="protein sequence ID" value="MFC6080069.1"/>
    <property type="molecule type" value="Genomic_DNA"/>
</dbReference>
<dbReference type="Pfam" id="PF03992">
    <property type="entry name" value="ABM"/>
    <property type="match status" value="1"/>
</dbReference>
<dbReference type="SUPFAM" id="SSF54909">
    <property type="entry name" value="Dimeric alpha+beta barrel"/>
    <property type="match status" value="1"/>
</dbReference>
<evidence type="ECO:0000313" key="3">
    <source>
        <dbReference type="Proteomes" id="UP001596137"/>
    </source>
</evidence>
<reference evidence="3" key="1">
    <citation type="journal article" date="2019" name="Int. J. Syst. Evol. Microbiol.">
        <title>The Global Catalogue of Microorganisms (GCM) 10K type strain sequencing project: providing services to taxonomists for standard genome sequencing and annotation.</title>
        <authorList>
            <consortium name="The Broad Institute Genomics Platform"/>
            <consortium name="The Broad Institute Genome Sequencing Center for Infectious Disease"/>
            <person name="Wu L."/>
            <person name="Ma J."/>
        </authorList>
    </citation>
    <scope>NUCLEOTIDE SEQUENCE [LARGE SCALE GENOMIC DNA]</scope>
    <source>
        <strain evidence="3">JCM 30346</strain>
    </source>
</reference>